<organism evidence="2">
    <name type="scientific">Anopheles gambiae</name>
    <name type="common">African malaria mosquito</name>
    <dbReference type="NCBI Taxonomy" id="7165"/>
    <lineage>
        <taxon>Eukaryota</taxon>
        <taxon>Metazoa</taxon>
        <taxon>Ecdysozoa</taxon>
        <taxon>Arthropoda</taxon>
        <taxon>Hexapoda</taxon>
        <taxon>Insecta</taxon>
        <taxon>Pterygota</taxon>
        <taxon>Neoptera</taxon>
        <taxon>Endopterygota</taxon>
        <taxon>Diptera</taxon>
        <taxon>Nematocera</taxon>
        <taxon>Culicoidea</taxon>
        <taxon>Culicidae</taxon>
        <taxon>Anophelinae</taxon>
        <taxon>Anopheles</taxon>
    </lineage>
</organism>
<protein>
    <submittedName>
        <fullName evidence="2">AGAP012052-PA</fullName>
    </submittedName>
</protein>
<dbReference type="HOGENOM" id="CLU_2856192_0_0_1"/>
<accession>A7UVE4</accession>
<name>A7UVE4_ANOGA</name>
<dbReference type="AlphaFoldDB" id="A7UVE4"/>
<feature type="compositionally biased region" description="Polar residues" evidence="1">
    <location>
        <begin position="9"/>
        <end position="25"/>
    </location>
</feature>
<feature type="region of interest" description="Disordered" evidence="1">
    <location>
        <begin position="1"/>
        <end position="65"/>
    </location>
</feature>
<proteinExistence type="predicted"/>
<gene>
    <name evidence="2" type="ORF">AgaP_AGAP012052</name>
</gene>
<reference evidence="2" key="2">
    <citation type="submission" date="2002-03" db="EMBL/GenBank/DDBJ databases">
        <authorList>
            <consortium name="The Anopheles Genome Sequencing Consortium"/>
        </authorList>
    </citation>
    <scope>NUCLEOTIDE SEQUENCE</scope>
    <source>
        <strain evidence="2">PEST</strain>
    </source>
</reference>
<dbReference type="EMBL" id="AAAB01008986">
    <property type="protein sequence ID" value="EDO63329.1"/>
    <property type="molecule type" value="Genomic_DNA"/>
</dbReference>
<reference evidence="2" key="3">
    <citation type="journal article" date="2004" name="Trends Parasitol.">
        <title>The Anopheles gambiae genome: an update.</title>
        <authorList>
            <person name="Mongin E."/>
            <person name="Louis C."/>
            <person name="Holt R.A."/>
            <person name="Birney E."/>
            <person name="Collins F.H."/>
        </authorList>
    </citation>
    <scope>NUCLEOTIDE SEQUENCE</scope>
    <source>
        <strain evidence="2">PEST</strain>
    </source>
</reference>
<feature type="non-terminal residue" evidence="2">
    <location>
        <position position="65"/>
    </location>
</feature>
<reference evidence="2" key="4">
    <citation type="journal article" date="2007" name="Genome Biol.">
        <title>Update of the Anopheles gambiae PEST genome assembly.</title>
        <authorList>
            <person name="Sharakhova M.V."/>
            <person name="Hammond M.P."/>
            <person name="Lobo N.F."/>
            <person name="Krzywinski J."/>
            <person name="Unger M.F."/>
            <person name="Hillenmeyer M.E."/>
            <person name="Bruggner R.V."/>
            <person name="Birney E."/>
            <person name="Collins F.H."/>
        </authorList>
    </citation>
    <scope>NUCLEOTIDE SEQUENCE</scope>
    <source>
        <strain evidence="2">PEST</strain>
    </source>
</reference>
<evidence type="ECO:0000256" key="1">
    <source>
        <dbReference type="SAM" id="MobiDB-lite"/>
    </source>
</evidence>
<comment type="caution">
    <text evidence="2">The sequence shown here is derived from an EMBL/GenBank/DDBJ whole genome shotgun (WGS) entry which is preliminary data.</text>
</comment>
<feature type="compositionally biased region" description="Pro residues" evidence="1">
    <location>
        <begin position="56"/>
        <end position="65"/>
    </location>
</feature>
<reference evidence="2" key="5">
    <citation type="submission" date="2011-05" db="EMBL/GenBank/DDBJ databases">
        <authorList>
            <consortium name="VectorBase"/>
        </authorList>
    </citation>
    <scope>NUCLEOTIDE SEQUENCE</scope>
    <source>
        <strain evidence="2">PEST</strain>
    </source>
</reference>
<sequence>SLCEASPPTHASNLRTASPYSSVPGSTVFRFPPATNEPCTASPTAYHSPVDTGDPNVPPPPPPLS</sequence>
<reference evidence="2" key="1">
    <citation type="journal article" date="2002" name="Science">
        <title>The genome sequence of the malaria mosquito Anopheles gambiae.</title>
        <authorList>
            <person name="Holt R.A."/>
            <person name="Subramanian G.M."/>
            <person name="Halpern A."/>
            <person name="Sutton G.G."/>
            <person name="Charlab R."/>
            <person name="Nusskern D.R."/>
            <person name="Wincker P."/>
            <person name="Clark A.G."/>
            <person name="Ribeiro J.M."/>
            <person name="Wides R."/>
            <person name="Salzberg S.L."/>
            <person name="Loftus B."/>
            <person name="Yandell M."/>
            <person name="Majoros W.H."/>
            <person name="Rusch D.B."/>
            <person name="Lai Z."/>
            <person name="Kraft C.L."/>
            <person name="Abril J.F."/>
            <person name="Anthouard V."/>
            <person name="Arensburger P."/>
            <person name="Atkinson P.W."/>
            <person name="Baden H."/>
            <person name="de Berardinis V."/>
            <person name="Baldwin D."/>
            <person name="Benes V."/>
            <person name="Biedler J."/>
            <person name="Blass C."/>
            <person name="Bolanos R."/>
            <person name="Boscus D."/>
            <person name="Barnstead M."/>
            <person name="Cai S."/>
            <person name="Center A."/>
            <person name="Chaturverdi K."/>
            <person name="Christophides G.K."/>
            <person name="Chrystal M.A."/>
            <person name="Clamp M."/>
            <person name="Cravchik A."/>
            <person name="Curwen V."/>
            <person name="Dana A."/>
            <person name="Delcher A."/>
            <person name="Dew I."/>
            <person name="Evans C.A."/>
            <person name="Flanigan M."/>
            <person name="Grundschober-Freimoser A."/>
            <person name="Friedli L."/>
            <person name="Gu Z."/>
            <person name="Guan P."/>
            <person name="Guigo R."/>
            <person name="Hillenmeyer M.E."/>
            <person name="Hladun S.L."/>
            <person name="Hogan J.R."/>
            <person name="Hong Y.S."/>
            <person name="Hoover J."/>
            <person name="Jaillon O."/>
            <person name="Ke Z."/>
            <person name="Kodira C."/>
            <person name="Kokoza E."/>
            <person name="Koutsos A."/>
            <person name="Letunic I."/>
            <person name="Levitsky A."/>
            <person name="Liang Y."/>
            <person name="Lin J.J."/>
            <person name="Lobo N.F."/>
            <person name="Lopez J.R."/>
            <person name="Malek J.A."/>
            <person name="McIntosh T.C."/>
            <person name="Meister S."/>
            <person name="Miller J."/>
            <person name="Mobarry C."/>
            <person name="Mongin E."/>
            <person name="Murphy S.D."/>
            <person name="O'Brochta D.A."/>
            <person name="Pfannkoch C."/>
            <person name="Qi R."/>
            <person name="Regier M.A."/>
            <person name="Remington K."/>
            <person name="Shao H."/>
            <person name="Sharakhova M.V."/>
            <person name="Sitter C.D."/>
            <person name="Shetty J."/>
            <person name="Smith T.J."/>
            <person name="Strong R."/>
            <person name="Sun J."/>
            <person name="Thomasova D."/>
            <person name="Ton L.Q."/>
            <person name="Topalis P."/>
            <person name="Tu Z."/>
            <person name="Unger M.F."/>
            <person name="Walenz B."/>
            <person name="Wang A."/>
            <person name="Wang J."/>
            <person name="Wang M."/>
            <person name="Wang X."/>
            <person name="Woodford K.J."/>
            <person name="Wortman J.R."/>
            <person name="Wu M."/>
            <person name="Yao A."/>
            <person name="Zdobnov E.M."/>
            <person name="Zhang H."/>
            <person name="Zhao Q."/>
            <person name="Zhao S."/>
            <person name="Zhu S.C."/>
            <person name="Zhimulev I."/>
            <person name="Coluzzi M."/>
            <person name="della Torre A."/>
            <person name="Roth C.W."/>
            <person name="Louis C."/>
            <person name="Kalush F."/>
            <person name="Mural R.J."/>
            <person name="Myers E.W."/>
            <person name="Adams M.D."/>
            <person name="Smith H.O."/>
            <person name="Broder S."/>
            <person name="Gardner M.J."/>
            <person name="Fraser C.M."/>
            <person name="Birney E."/>
            <person name="Bork P."/>
            <person name="Brey P.T."/>
            <person name="Venter J.C."/>
            <person name="Weissenbach J."/>
            <person name="Kafatos F.C."/>
            <person name="Collins F.H."/>
            <person name="Hoffman S.L."/>
        </authorList>
    </citation>
    <scope>NUCLEOTIDE SEQUENCE [LARGE SCALE GENOMIC DNA]</scope>
    <source>
        <strain evidence="2">PEST</strain>
    </source>
</reference>
<dbReference type="PaxDb" id="7165-AGAP012052-PA"/>
<evidence type="ECO:0000313" key="2">
    <source>
        <dbReference type="EMBL" id="EDO63329.1"/>
    </source>
</evidence>
<feature type="non-terminal residue" evidence="2">
    <location>
        <position position="1"/>
    </location>
</feature>